<dbReference type="Pfam" id="PF02353">
    <property type="entry name" value="CMAS"/>
    <property type="match status" value="1"/>
</dbReference>
<evidence type="ECO:0000256" key="1">
    <source>
        <dbReference type="ARBA" id="ARBA00022603"/>
    </source>
</evidence>
<dbReference type="InterPro" id="IPR029063">
    <property type="entry name" value="SAM-dependent_MTases_sf"/>
</dbReference>
<dbReference type="SMART" id="SM00828">
    <property type="entry name" value="PKS_MT"/>
    <property type="match status" value="1"/>
</dbReference>
<dbReference type="GO" id="GO:0032259">
    <property type="term" value="P:methylation"/>
    <property type="evidence" value="ECO:0007669"/>
    <property type="project" value="UniProtKB-KW"/>
</dbReference>
<evidence type="ECO:0000259" key="5">
    <source>
        <dbReference type="SMART" id="SM00828"/>
    </source>
</evidence>
<evidence type="ECO:0000313" key="6">
    <source>
        <dbReference type="EMBL" id="AYF31960.1"/>
    </source>
</evidence>
<dbReference type="CDD" id="cd02440">
    <property type="entry name" value="AdoMet_MTases"/>
    <property type="match status" value="1"/>
</dbReference>
<dbReference type="KEGG" id="mtua:CSH63_31860"/>
<dbReference type="PANTHER" id="PTHR44068:SF11">
    <property type="entry name" value="GERANYL DIPHOSPHATE 2-C-METHYLTRANSFERASE"/>
    <property type="match status" value="1"/>
</dbReference>
<evidence type="ECO:0000313" key="7">
    <source>
        <dbReference type="Proteomes" id="UP000267804"/>
    </source>
</evidence>
<reference evidence="6 7" key="1">
    <citation type="submission" date="2017-10" db="EMBL/GenBank/DDBJ databases">
        <title>Integration of genomic and chemical information greatly accelerates assignment of the full stereostructure of myelolactone, a potent inhibitor of myeloma from a marine-derived Micromonospora.</title>
        <authorList>
            <person name="Kim M.C."/>
            <person name="Machado H."/>
            <person name="Jensen P.R."/>
            <person name="Fenical W."/>
        </authorList>
    </citation>
    <scope>NUCLEOTIDE SEQUENCE [LARGE SCALE GENOMIC DNA]</scope>
    <source>
        <strain evidence="6 7">CNY-010</strain>
    </source>
</reference>
<sequence length="303" mass="34038">MTTQDDPGTPVAQGRQVAAQSDEGKVRSYYEFRGRKNTGWALYRSFLDAKKLYVNYGYWKAGCTNLDEASEALADMLAEVAGIKPGDRVLDAGFGYGEQDVRWARTFGPLRIHGLNITPAQVDAARARIAEEGLADMVDLRVGSATEVPFGDATVDRVVALESAMHFHTRQRFFEEAVRVLVPGGTLATADILPSRVEAPGKGPVARLNRWVRERTMPSENWYTMSEYAARLERAGFVDVDVRPITEHVIAPRLDFIRARFDAPENRGRSWFERMQMRLLLWAAEKQRGTREYILAVARKPAT</sequence>
<dbReference type="SUPFAM" id="SSF53335">
    <property type="entry name" value="S-adenosyl-L-methionine-dependent methyltransferases"/>
    <property type="match status" value="1"/>
</dbReference>
<evidence type="ECO:0000256" key="3">
    <source>
        <dbReference type="ARBA" id="ARBA00022691"/>
    </source>
</evidence>
<name>A0A386WX08_9ACTN</name>
<keyword evidence="1 6" id="KW-0489">Methyltransferase</keyword>
<protein>
    <submittedName>
        <fullName evidence="6">SAM-dependent methyltransferase</fullName>
    </submittedName>
</protein>
<organism evidence="6 7">
    <name type="scientific">Micromonospora tulbaghiae</name>
    <dbReference type="NCBI Taxonomy" id="479978"/>
    <lineage>
        <taxon>Bacteria</taxon>
        <taxon>Bacillati</taxon>
        <taxon>Actinomycetota</taxon>
        <taxon>Actinomycetes</taxon>
        <taxon>Micromonosporales</taxon>
        <taxon>Micromonosporaceae</taxon>
        <taxon>Micromonospora</taxon>
    </lineage>
</organism>
<dbReference type="RefSeq" id="WP_120574161.1">
    <property type="nucleotide sequence ID" value="NZ_CP024087.1"/>
</dbReference>
<dbReference type="InterPro" id="IPR050447">
    <property type="entry name" value="Erg6_SMT_methyltransf"/>
</dbReference>
<feature type="domain" description="Polyketide synthase-like methyltransferase" evidence="5">
    <location>
        <begin position="69"/>
        <end position="299"/>
    </location>
</feature>
<dbReference type="GO" id="GO:0008168">
    <property type="term" value="F:methyltransferase activity"/>
    <property type="evidence" value="ECO:0007669"/>
    <property type="project" value="UniProtKB-KW"/>
</dbReference>
<gene>
    <name evidence="6" type="ORF">CSH63_31860</name>
</gene>
<dbReference type="AlphaFoldDB" id="A0A386WX08"/>
<evidence type="ECO:0000256" key="4">
    <source>
        <dbReference type="SAM" id="MobiDB-lite"/>
    </source>
</evidence>
<accession>A0A386WX08</accession>
<dbReference type="PANTHER" id="PTHR44068">
    <property type="entry name" value="ZGC:194242"/>
    <property type="match status" value="1"/>
</dbReference>
<dbReference type="InterPro" id="IPR020803">
    <property type="entry name" value="MeTfrase_dom"/>
</dbReference>
<dbReference type="Proteomes" id="UP000267804">
    <property type="component" value="Chromosome"/>
</dbReference>
<feature type="region of interest" description="Disordered" evidence="4">
    <location>
        <begin position="1"/>
        <end position="20"/>
    </location>
</feature>
<keyword evidence="3" id="KW-0949">S-adenosyl-L-methionine</keyword>
<proteinExistence type="predicted"/>
<dbReference type="Gene3D" id="3.40.50.150">
    <property type="entry name" value="Vaccinia Virus protein VP39"/>
    <property type="match status" value="1"/>
</dbReference>
<keyword evidence="2 6" id="KW-0808">Transferase</keyword>
<evidence type="ECO:0000256" key="2">
    <source>
        <dbReference type="ARBA" id="ARBA00022679"/>
    </source>
</evidence>
<dbReference type="EMBL" id="CP024087">
    <property type="protein sequence ID" value="AYF31960.1"/>
    <property type="molecule type" value="Genomic_DNA"/>
</dbReference>